<evidence type="ECO:0000256" key="3">
    <source>
        <dbReference type="ARBA" id="ARBA00012282"/>
    </source>
</evidence>
<proteinExistence type="predicted"/>
<keyword evidence="8 10" id="KW-0472">Membrane</keyword>
<dbReference type="InterPro" id="IPR043128">
    <property type="entry name" value="Rev_trsase/Diguanyl_cyclase"/>
</dbReference>
<evidence type="ECO:0000313" key="16">
    <source>
        <dbReference type="Proteomes" id="UP000077628"/>
    </source>
</evidence>
<dbReference type="InterPro" id="IPR000700">
    <property type="entry name" value="PAS-assoc_C"/>
</dbReference>
<dbReference type="Proteomes" id="UP000077628">
    <property type="component" value="Unassembled WGS sequence"/>
</dbReference>
<dbReference type="SMART" id="SM00052">
    <property type="entry name" value="EAL"/>
    <property type="match status" value="1"/>
</dbReference>
<organism evidence="15 16">
    <name type="scientific">Methylomonas koyamae</name>
    <dbReference type="NCBI Taxonomy" id="702114"/>
    <lineage>
        <taxon>Bacteria</taxon>
        <taxon>Pseudomonadati</taxon>
        <taxon>Pseudomonadota</taxon>
        <taxon>Gammaproteobacteria</taxon>
        <taxon>Methylococcales</taxon>
        <taxon>Methylococcaceae</taxon>
        <taxon>Methylomonas</taxon>
    </lineage>
</organism>
<evidence type="ECO:0000256" key="6">
    <source>
        <dbReference type="ARBA" id="ARBA00022692"/>
    </source>
</evidence>
<reference evidence="16" key="1">
    <citation type="submission" date="2016-03" db="EMBL/GenBank/DDBJ databases">
        <authorList>
            <person name="Heylen K."/>
            <person name="De Vos P."/>
            <person name="Vekeman B."/>
        </authorList>
    </citation>
    <scope>NUCLEOTIDE SEQUENCE [LARGE SCALE GENOMIC DNA]</scope>
    <source>
        <strain evidence="16">R-45383</strain>
    </source>
</reference>
<dbReference type="Pfam" id="PF00563">
    <property type="entry name" value="EAL"/>
    <property type="match status" value="1"/>
</dbReference>
<evidence type="ECO:0000259" key="11">
    <source>
        <dbReference type="PROSITE" id="PS50112"/>
    </source>
</evidence>
<evidence type="ECO:0000256" key="4">
    <source>
        <dbReference type="ARBA" id="ARBA00022475"/>
    </source>
</evidence>
<accession>A0A177NJZ3</accession>
<dbReference type="Pfam" id="PF05231">
    <property type="entry name" value="MASE1"/>
    <property type="match status" value="1"/>
</dbReference>
<dbReference type="SMART" id="SM00267">
    <property type="entry name" value="GGDEF"/>
    <property type="match status" value="1"/>
</dbReference>
<comment type="subcellular location">
    <subcellularLocation>
        <location evidence="2">Cell membrane</location>
        <topology evidence="2">Multi-pass membrane protein</topology>
    </subcellularLocation>
</comment>
<dbReference type="NCBIfam" id="TIGR00229">
    <property type="entry name" value="sensory_box"/>
    <property type="match status" value="1"/>
</dbReference>
<dbReference type="GO" id="GO:0007165">
    <property type="term" value="P:signal transduction"/>
    <property type="evidence" value="ECO:0007669"/>
    <property type="project" value="UniProtKB-ARBA"/>
</dbReference>
<dbReference type="PROSITE" id="PS50113">
    <property type="entry name" value="PAC"/>
    <property type="match status" value="1"/>
</dbReference>
<feature type="domain" description="PAC" evidence="12">
    <location>
        <begin position="606"/>
        <end position="658"/>
    </location>
</feature>
<dbReference type="SUPFAM" id="SSF55785">
    <property type="entry name" value="PYP-like sensor domain (PAS domain)"/>
    <property type="match status" value="1"/>
</dbReference>
<dbReference type="InterPro" id="IPR052155">
    <property type="entry name" value="Biofilm_reg_signaling"/>
</dbReference>
<dbReference type="FunFam" id="3.20.20.450:FF:000001">
    <property type="entry name" value="Cyclic di-GMP phosphodiesterase yahA"/>
    <property type="match status" value="1"/>
</dbReference>
<dbReference type="SMART" id="SM00091">
    <property type="entry name" value="PAS"/>
    <property type="match status" value="1"/>
</dbReference>
<dbReference type="SUPFAM" id="SSF141868">
    <property type="entry name" value="EAL domain-like"/>
    <property type="match status" value="1"/>
</dbReference>
<dbReference type="RefSeq" id="WP_064029202.1">
    <property type="nucleotide sequence ID" value="NZ_LUUK01000176.1"/>
</dbReference>
<dbReference type="InterPro" id="IPR000014">
    <property type="entry name" value="PAS"/>
</dbReference>
<dbReference type="CDD" id="cd00130">
    <property type="entry name" value="PAS"/>
    <property type="match status" value="1"/>
</dbReference>
<dbReference type="CDD" id="cd01948">
    <property type="entry name" value="EAL"/>
    <property type="match status" value="1"/>
</dbReference>
<evidence type="ECO:0000256" key="8">
    <source>
        <dbReference type="ARBA" id="ARBA00023136"/>
    </source>
</evidence>
<evidence type="ECO:0000259" key="14">
    <source>
        <dbReference type="PROSITE" id="PS50887"/>
    </source>
</evidence>
<dbReference type="InterPro" id="IPR042240">
    <property type="entry name" value="CHASE_sf"/>
</dbReference>
<feature type="transmembrane region" description="Helical" evidence="10">
    <location>
        <begin position="125"/>
        <end position="145"/>
    </location>
</feature>
<gene>
    <name evidence="15" type="ORF">A1355_07125</name>
</gene>
<evidence type="ECO:0000259" key="13">
    <source>
        <dbReference type="PROSITE" id="PS50883"/>
    </source>
</evidence>
<name>A0A177NJZ3_9GAMM</name>
<dbReference type="Pfam" id="PF13426">
    <property type="entry name" value="PAS_9"/>
    <property type="match status" value="1"/>
</dbReference>
<dbReference type="PROSITE" id="PS50112">
    <property type="entry name" value="PAS"/>
    <property type="match status" value="1"/>
</dbReference>
<dbReference type="SMART" id="SM01079">
    <property type="entry name" value="CHASE"/>
    <property type="match status" value="1"/>
</dbReference>
<keyword evidence="5" id="KW-0973">c-di-GMP</keyword>
<dbReference type="Gene3D" id="3.30.450.350">
    <property type="entry name" value="CHASE domain"/>
    <property type="match status" value="1"/>
</dbReference>
<protein>
    <recommendedName>
        <fullName evidence="3">cyclic-guanylate-specific phosphodiesterase</fullName>
        <ecNumber evidence="3">3.1.4.52</ecNumber>
    </recommendedName>
</protein>
<feature type="domain" description="GGDEF" evidence="14">
    <location>
        <begin position="690"/>
        <end position="828"/>
    </location>
</feature>
<feature type="domain" description="PAS" evidence="11">
    <location>
        <begin position="531"/>
        <end position="578"/>
    </location>
</feature>
<evidence type="ECO:0000256" key="10">
    <source>
        <dbReference type="SAM" id="Phobius"/>
    </source>
</evidence>
<dbReference type="InterPro" id="IPR006189">
    <property type="entry name" value="CHASE_dom"/>
</dbReference>
<dbReference type="AlphaFoldDB" id="A0A177NJZ3"/>
<comment type="cofactor">
    <cofactor evidence="1">
        <name>Mg(2+)</name>
        <dbReference type="ChEBI" id="CHEBI:18420"/>
    </cofactor>
</comment>
<dbReference type="GO" id="GO:0071111">
    <property type="term" value="F:cyclic-guanylate-specific phosphodiesterase activity"/>
    <property type="evidence" value="ECO:0007669"/>
    <property type="project" value="UniProtKB-EC"/>
</dbReference>
<dbReference type="InterPro" id="IPR001633">
    <property type="entry name" value="EAL_dom"/>
</dbReference>
<dbReference type="InterPro" id="IPR029787">
    <property type="entry name" value="Nucleotide_cyclase"/>
</dbReference>
<comment type="caution">
    <text evidence="15">The sequence shown here is derived from an EMBL/GenBank/DDBJ whole genome shotgun (WGS) entry which is preliminary data.</text>
</comment>
<dbReference type="EMBL" id="LUUK01000176">
    <property type="protein sequence ID" value="OAI17733.1"/>
    <property type="molecule type" value="Genomic_DNA"/>
</dbReference>
<feature type="domain" description="EAL" evidence="13">
    <location>
        <begin position="837"/>
        <end position="1090"/>
    </location>
</feature>
<keyword evidence="6 10" id="KW-0812">Transmembrane</keyword>
<evidence type="ECO:0000256" key="7">
    <source>
        <dbReference type="ARBA" id="ARBA00022989"/>
    </source>
</evidence>
<dbReference type="InterPro" id="IPR001610">
    <property type="entry name" value="PAC"/>
</dbReference>
<keyword evidence="16" id="KW-1185">Reference proteome</keyword>
<dbReference type="Gene3D" id="3.20.20.450">
    <property type="entry name" value="EAL domain"/>
    <property type="match status" value="1"/>
</dbReference>
<dbReference type="InterPro" id="IPR035965">
    <property type="entry name" value="PAS-like_dom_sf"/>
</dbReference>
<evidence type="ECO:0000259" key="12">
    <source>
        <dbReference type="PROSITE" id="PS50113"/>
    </source>
</evidence>
<evidence type="ECO:0000313" key="15">
    <source>
        <dbReference type="EMBL" id="OAI17733.1"/>
    </source>
</evidence>
<dbReference type="Gene3D" id="3.30.70.270">
    <property type="match status" value="1"/>
</dbReference>
<sequence>MPAALKLILANLTVALAYFVGGYLGGLLTTPPNYASPVWPPAGIALAVTLVYGKTILPGLFLGALAAQVHAFLNPTLFEDNLAPLWLGATAALGACGQALLGAFSIRRWLGQFNPLMDSRHIVSFFALAILSCLVSATVGCTYLFSRGLVAPADLAFNWGVWWVGDSIGTVIFTPLLLPFIAAPRHVWRRRRVSVVMPLLVCVGLVAAAFEFNRHQEIQRLRDGFGKQTALLSATLRQHIADHLSVNRTLRALFDSNKFIGREQFNVFGKALLEAHPEFLALEWLPLVRAEDRLGFEGQYRLDVLEYSAGGWLAAEHRPYYFPQLYRVGASQPDGFDAASEPEAAAAILAAAGSGESTLARRGDRAWALYTPVYASGVGRSASERRAGLIGMLASVFTLSDEIAHPRALLPDSRLVLAIKEGETPLFDNQTQNRFDSLHLPAFEKRETIAFADRLWTLIYRPAPEFYALQHTWDARWLLLGGFVFSALTAFGLMLITGRTARVEELVALKTRDLLRSNQALNIEIERRKQQENELRVAATTFQSHEAILIADPHGAVVRVNDAFTDITGYPAEEIVGRHARLLLSGTPARKIGRGIVRALTDKNQWQGEFWSRHKDGKPFPGWLTVTGVRDDQNRLLNYVAIFSDISEQKAAEREIHELAFYDPLTGLPNRRLLLDRLKQEIAAAKRQQTYGALFFLDLDHFKHLNDSLGHNVGDDLLTQVARRLRNIIREEDTACRLGGDEFIVMVPGRYHLMEQVSDHAAMLAEKILQTINQPFQVFGGEHHFSTSIGVTLFPEATDQPEAVIQQADTAMYRAKANGRNSISFYRPSMQQSADRRLTLEKELRQALKSHQFLLHYQPQVDHLGRVLSVEALIRWQHPEKGMISPAEFIPIAEETQLILPIGEWVIEEACRQIRRWDQQAVPVRHIAVNVSSRQFRHAGFVARIRHILAETGIDASRLVLELTEGCVISDIDDTVEKMRDLQGMGILTSIDDFGVGYSSLYYLKKLPISQLKIDQSFVRDIAVDPNGAVIVETIINMAKNLGLNVIAEGVETQEQIEFLQAKGCLSYQGFYTGRPASADSFGRRTHPAAPLT</sequence>
<evidence type="ECO:0000256" key="5">
    <source>
        <dbReference type="ARBA" id="ARBA00022636"/>
    </source>
</evidence>
<feature type="transmembrane region" description="Helical" evidence="10">
    <location>
        <begin position="193"/>
        <end position="212"/>
    </location>
</feature>
<dbReference type="InterPro" id="IPR035919">
    <property type="entry name" value="EAL_sf"/>
</dbReference>
<dbReference type="PROSITE" id="PS50887">
    <property type="entry name" value="GGDEF"/>
    <property type="match status" value="1"/>
</dbReference>
<dbReference type="OrthoDB" id="8553030at2"/>
<dbReference type="STRING" id="702114.A1355_07125"/>
<dbReference type="Gene3D" id="3.30.450.20">
    <property type="entry name" value="PAS domain"/>
    <property type="match status" value="1"/>
</dbReference>
<keyword evidence="4" id="KW-1003">Cell membrane</keyword>
<comment type="catalytic activity">
    <reaction evidence="9">
        <text>3',3'-c-di-GMP + H2O = 5'-phosphoguanylyl(3'-&gt;5')guanosine + H(+)</text>
        <dbReference type="Rhea" id="RHEA:24902"/>
        <dbReference type="ChEBI" id="CHEBI:15377"/>
        <dbReference type="ChEBI" id="CHEBI:15378"/>
        <dbReference type="ChEBI" id="CHEBI:58754"/>
        <dbReference type="ChEBI" id="CHEBI:58805"/>
        <dbReference type="EC" id="3.1.4.52"/>
    </reaction>
    <physiologicalReaction direction="left-to-right" evidence="9">
        <dbReference type="Rhea" id="RHEA:24903"/>
    </physiologicalReaction>
</comment>
<dbReference type="CDD" id="cd01949">
    <property type="entry name" value="GGDEF"/>
    <property type="match status" value="1"/>
</dbReference>
<dbReference type="SUPFAM" id="SSF55073">
    <property type="entry name" value="Nucleotide cyclase"/>
    <property type="match status" value="1"/>
</dbReference>
<evidence type="ECO:0000256" key="1">
    <source>
        <dbReference type="ARBA" id="ARBA00001946"/>
    </source>
</evidence>
<dbReference type="PANTHER" id="PTHR44757">
    <property type="entry name" value="DIGUANYLATE CYCLASE DGCP"/>
    <property type="match status" value="1"/>
</dbReference>
<evidence type="ECO:0000256" key="2">
    <source>
        <dbReference type="ARBA" id="ARBA00004651"/>
    </source>
</evidence>
<dbReference type="SMART" id="SM00086">
    <property type="entry name" value="PAC"/>
    <property type="match status" value="1"/>
</dbReference>
<dbReference type="PROSITE" id="PS50883">
    <property type="entry name" value="EAL"/>
    <property type="match status" value="1"/>
</dbReference>
<evidence type="ECO:0000256" key="9">
    <source>
        <dbReference type="ARBA" id="ARBA00051114"/>
    </source>
</evidence>
<dbReference type="GO" id="GO:0071732">
    <property type="term" value="P:cellular response to nitric oxide"/>
    <property type="evidence" value="ECO:0007669"/>
    <property type="project" value="UniProtKB-ARBA"/>
</dbReference>
<dbReference type="InterPro" id="IPR000160">
    <property type="entry name" value="GGDEF_dom"/>
</dbReference>
<feature type="transmembrane region" description="Helical" evidence="10">
    <location>
        <begin position="7"/>
        <end position="28"/>
    </location>
</feature>
<feature type="transmembrane region" description="Helical" evidence="10">
    <location>
        <begin position="160"/>
        <end position="181"/>
    </location>
</feature>
<dbReference type="InterPro" id="IPR007895">
    <property type="entry name" value="MASE1"/>
</dbReference>
<dbReference type="NCBIfam" id="TIGR00254">
    <property type="entry name" value="GGDEF"/>
    <property type="match status" value="1"/>
</dbReference>
<dbReference type="Pfam" id="PF03924">
    <property type="entry name" value="CHASE"/>
    <property type="match status" value="1"/>
</dbReference>
<dbReference type="FunFam" id="3.30.70.270:FF:000001">
    <property type="entry name" value="Diguanylate cyclase domain protein"/>
    <property type="match status" value="1"/>
</dbReference>
<dbReference type="GO" id="GO:0005886">
    <property type="term" value="C:plasma membrane"/>
    <property type="evidence" value="ECO:0007669"/>
    <property type="project" value="UniProtKB-SubCell"/>
</dbReference>
<dbReference type="PANTHER" id="PTHR44757:SF2">
    <property type="entry name" value="BIOFILM ARCHITECTURE MAINTENANCE PROTEIN MBAA"/>
    <property type="match status" value="1"/>
</dbReference>
<dbReference type="Pfam" id="PF00990">
    <property type="entry name" value="GGDEF"/>
    <property type="match status" value="1"/>
</dbReference>
<keyword evidence="7 10" id="KW-1133">Transmembrane helix</keyword>
<dbReference type="EC" id="3.1.4.52" evidence="3"/>